<dbReference type="Pfam" id="PF25601">
    <property type="entry name" value="AAA_lid_14"/>
    <property type="match status" value="1"/>
</dbReference>
<name>A0A1Q9ADL2_9HYPH</name>
<dbReference type="InterPro" id="IPR058031">
    <property type="entry name" value="AAA_lid_NorR"/>
</dbReference>
<dbReference type="SMART" id="SM00382">
    <property type="entry name" value="AAA"/>
    <property type="match status" value="1"/>
</dbReference>
<dbReference type="PANTHER" id="PTHR32071:SF57">
    <property type="entry name" value="C4-DICARBOXYLATE TRANSPORT TRANSCRIPTIONAL REGULATORY PROTEIN DCTD"/>
    <property type="match status" value="1"/>
</dbReference>
<dbReference type="InterPro" id="IPR003593">
    <property type="entry name" value="AAA+_ATPase"/>
</dbReference>
<dbReference type="OrthoDB" id="9154941at2"/>
<evidence type="ECO:0000256" key="3">
    <source>
        <dbReference type="ARBA" id="ARBA00022840"/>
    </source>
</evidence>
<dbReference type="SUPFAM" id="SSF46689">
    <property type="entry name" value="Homeodomain-like"/>
    <property type="match status" value="1"/>
</dbReference>
<dbReference type="Gene3D" id="3.40.50.2300">
    <property type="match status" value="1"/>
</dbReference>
<feature type="domain" description="Sigma-54 factor interaction" evidence="8">
    <location>
        <begin position="147"/>
        <end position="366"/>
    </location>
</feature>
<dbReference type="RefSeq" id="WP_075636877.1">
    <property type="nucleotide sequence ID" value="NZ_MKIO01000041.1"/>
</dbReference>
<dbReference type="EMBL" id="MKIO01000041">
    <property type="protein sequence ID" value="OLP53013.1"/>
    <property type="molecule type" value="Genomic_DNA"/>
</dbReference>
<dbReference type="SMART" id="SM00448">
    <property type="entry name" value="REC"/>
    <property type="match status" value="1"/>
</dbReference>
<keyword evidence="5" id="KW-0805">Transcription regulation</keyword>
<dbReference type="AlphaFoldDB" id="A0A1Q9ADL2"/>
<dbReference type="Gene3D" id="1.10.8.60">
    <property type="match status" value="1"/>
</dbReference>
<evidence type="ECO:0000256" key="5">
    <source>
        <dbReference type="ARBA" id="ARBA00023015"/>
    </source>
</evidence>
<dbReference type="SUPFAM" id="SSF52540">
    <property type="entry name" value="P-loop containing nucleoside triphosphate hydrolases"/>
    <property type="match status" value="1"/>
</dbReference>
<dbReference type="InterPro" id="IPR001789">
    <property type="entry name" value="Sig_transdc_resp-reg_receiver"/>
</dbReference>
<dbReference type="InterPro" id="IPR009057">
    <property type="entry name" value="Homeodomain-like_sf"/>
</dbReference>
<dbReference type="InterPro" id="IPR002078">
    <property type="entry name" value="Sigma_54_int"/>
</dbReference>
<dbReference type="Proteomes" id="UP000186143">
    <property type="component" value="Unassembled WGS sequence"/>
</dbReference>
<dbReference type="InterPro" id="IPR011006">
    <property type="entry name" value="CheY-like_superfamily"/>
</dbReference>
<reference evidence="10 11" key="1">
    <citation type="submission" date="2016-09" db="EMBL/GenBank/DDBJ databases">
        <title>Rhizobium sp. nov., a novel species isolated from the rice rhizosphere.</title>
        <authorList>
            <person name="Zhao J."/>
            <person name="Zhang X."/>
        </authorList>
    </citation>
    <scope>NUCLEOTIDE SEQUENCE [LARGE SCALE GENOMIC DNA]</scope>
    <source>
        <strain evidence="10 11">MH17</strain>
    </source>
</reference>
<dbReference type="Pfam" id="PF00072">
    <property type="entry name" value="Response_reg"/>
    <property type="match status" value="1"/>
</dbReference>
<dbReference type="PRINTS" id="PR01590">
    <property type="entry name" value="HTHFIS"/>
</dbReference>
<keyword evidence="2" id="KW-0547">Nucleotide-binding</keyword>
<organism evidence="10 11">
    <name type="scientific">Xaviernesmea rhizosphaerae</name>
    <dbReference type="NCBI Taxonomy" id="1672749"/>
    <lineage>
        <taxon>Bacteria</taxon>
        <taxon>Pseudomonadati</taxon>
        <taxon>Pseudomonadota</taxon>
        <taxon>Alphaproteobacteria</taxon>
        <taxon>Hyphomicrobiales</taxon>
        <taxon>Rhizobiaceae</taxon>
        <taxon>Rhizobium/Agrobacterium group</taxon>
        <taxon>Xaviernesmea</taxon>
    </lineage>
</organism>
<feature type="modified residue" description="4-aspartylphosphate" evidence="7">
    <location>
        <position position="57"/>
    </location>
</feature>
<feature type="domain" description="Response regulatory" evidence="9">
    <location>
        <begin position="8"/>
        <end position="122"/>
    </location>
</feature>
<dbReference type="InterPro" id="IPR002197">
    <property type="entry name" value="HTH_Fis"/>
</dbReference>
<keyword evidence="4" id="KW-0902">Two-component regulatory system</keyword>
<evidence type="ECO:0000259" key="9">
    <source>
        <dbReference type="PROSITE" id="PS50110"/>
    </source>
</evidence>
<dbReference type="InterPro" id="IPR027417">
    <property type="entry name" value="P-loop_NTPase"/>
</dbReference>
<keyword evidence="1 7" id="KW-0597">Phosphoprotein</keyword>
<dbReference type="GO" id="GO:0005524">
    <property type="term" value="F:ATP binding"/>
    <property type="evidence" value="ECO:0007669"/>
    <property type="project" value="UniProtKB-KW"/>
</dbReference>
<dbReference type="PROSITE" id="PS50045">
    <property type="entry name" value="SIGMA54_INTERACT_4"/>
    <property type="match status" value="1"/>
</dbReference>
<gene>
    <name evidence="10" type="ORF">BJF92_18425</name>
</gene>
<evidence type="ECO:0000256" key="6">
    <source>
        <dbReference type="ARBA" id="ARBA00023163"/>
    </source>
</evidence>
<dbReference type="PROSITE" id="PS50110">
    <property type="entry name" value="RESPONSE_REGULATORY"/>
    <property type="match status" value="1"/>
</dbReference>
<accession>A0A1Q9ADL2</accession>
<dbReference type="STRING" id="1672749.BJF92_18425"/>
<proteinExistence type="predicted"/>
<dbReference type="InterPro" id="IPR025662">
    <property type="entry name" value="Sigma_54_int_dom_ATP-bd_1"/>
</dbReference>
<evidence type="ECO:0000313" key="11">
    <source>
        <dbReference type="Proteomes" id="UP000186143"/>
    </source>
</evidence>
<dbReference type="PANTHER" id="PTHR32071">
    <property type="entry name" value="TRANSCRIPTIONAL REGULATORY PROTEIN"/>
    <property type="match status" value="1"/>
</dbReference>
<evidence type="ECO:0000256" key="2">
    <source>
        <dbReference type="ARBA" id="ARBA00022741"/>
    </source>
</evidence>
<dbReference type="Gene3D" id="1.10.10.60">
    <property type="entry name" value="Homeodomain-like"/>
    <property type="match status" value="1"/>
</dbReference>
<dbReference type="Pfam" id="PF02954">
    <property type="entry name" value="HTH_8"/>
    <property type="match status" value="1"/>
</dbReference>
<evidence type="ECO:0000256" key="4">
    <source>
        <dbReference type="ARBA" id="ARBA00023012"/>
    </source>
</evidence>
<keyword evidence="6" id="KW-0804">Transcription</keyword>
<evidence type="ECO:0000256" key="7">
    <source>
        <dbReference type="PROSITE-ProRule" id="PRU00169"/>
    </source>
</evidence>
<dbReference type="Gene3D" id="3.40.50.300">
    <property type="entry name" value="P-loop containing nucleotide triphosphate hydrolases"/>
    <property type="match status" value="1"/>
</dbReference>
<dbReference type="CDD" id="cd00009">
    <property type="entry name" value="AAA"/>
    <property type="match status" value="1"/>
</dbReference>
<sequence>MTQNAPDRILLVDDNPAFRAALADSFAIAGLEVELHEDGQSALASLSGTLPGVVVTDLRMPRLDGNDLFEAILARDRELPVILMTGHGDIAMAVAALKRGAFDFLAKPFMTDHLIASVRRALETRRLVVENRRLRQAALEAEQASPLLGQTPAMVQLRDMIQRIAHTDVNVLIEGETGTGKELIARLLHQGSPRRGRPFIRVDCAAVTEAMVDDTLFGTRLRRGQIAEAQRGTLFLDGAEAMSPLMQGRMLAIAENREMPSPAGGMVPVDVRIIAATKKPLAGGEGTTGFREDLLYHLETVRVSVPPLRARRGDIALLFNVFLEDAARRYGLASVPMDAAIETCLLTGEWPGNVRELRNYATQVALGLAAKRPALSSRLGLAEQMDAFEASVLTQALQNHGGDANAVAQALKLPRRSLYARLQRLNIQPAVFRASPSRKARDET</sequence>
<dbReference type="InterPro" id="IPR025944">
    <property type="entry name" value="Sigma_54_int_dom_CS"/>
</dbReference>
<dbReference type="PROSITE" id="PS00675">
    <property type="entry name" value="SIGMA54_INTERACT_1"/>
    <property type="match status" value="1"/>
</dbReference>
<dbReference type="Pfam" id="PF00158">
    <property type="entry name" value="Sigma54_activat"/>
    <property type="match status" value="1"/>
</dbReference>
<evidence type="ECO:0000256" key="1">
    <source>
        <dbReference type="ARBA" id="ARBA00022553"/>
    </source>
</evidence>
<comment type="caution">
    <text evidence="10">The sequence shown here is derived from an EMBL/GenBank/DDBJ whole genome shotgun (WGS) entry which is preliminary data.</text>
</comment>
<dbReference type="GO" id="GO:0006355">
    <property type="term" value="P:regulation of DNA-templated transcription"/>
    <property type="evidence" value="ECO:0007669"/>
    <property type="project" value="InterPro"/>
</dbReference>
<evidence type="ECO:0000259" key="8">
    <source>
        <dbReference type="PROSITE" id="PS50045"/>
    </source>
</evidence>
<keyword evidence="3" id="KW-0067">ATP-binding</keyword>
<evidence type="ECO:0000313" key="10">
    <source>
        <dbReference type="EMBL" id="OLP53013.1"/>
    </source>
</evidence>
<dbReference type="PROSITE" id="PS00688">
    <property type="entry name" value="SIGMA54_INTERACT_3"/>
    <property type="match status" value="1"/>
</dbReference>
<dbReference type="GO" id="GO:0000160">
    <property type="term" value="P:phosphorelay signal transduction system"/>
    <property type="evidence" value="ECO:0007669"/>
    <property type="project" value="UniProtKB-KW"/>
</dbReference>
<dbReference type="FunFam" id="3.40.50.2300:FF:000018">
    <property type="entry name" value="DNA-binding transcriptional regulator NtrC"/>
    <property type="match status" value="1"/>
</dbReference>
<dbReference type="GO" id="GO:0043565">
    <property type="term" value="F:sequence-specific DNA binding"/>
    <property type="evidence" value="ECO:0007669"/>
    <property type="project" value="InterPro"/>
</dbReference>
<protein>
    <submittedName>
        <fullName evidence="10">Fis family transcriptional regulator</fullName>
    </submittedName>
</protein>
<dbReference type="SUPFAM" id="SSF52172">
    <property type="entry name" value="CheY-like"/>
    <property type="match status" value="1"/>
</dbReference>